<sequence>MSGSLNLSRNCAARSTNKQFLVDHEEVTLQRTFPLGPVGADGAFELRVFVALKPNMRPPTGSGFIGFAANAADVHVVRTKWSSQFLRIPCRIFQIMLSCH</sequence>
<name>A0A0A9ZEU7_LYGHE</name>
<evidence type="ECO:0000313" key="1">
    <source>
        <dbReference type="EMBL" id="JAG40365.1"/>
    </source>
</evidence>
<dbReference type="AlphaFoldDB" id="A0A0A9ZEU7"/>
<accession>A0A0A9ZEU7</accession>
<dbReference type="EMBL" id="GBHO01003239">
    <property type="protein sequence ID" value="JAG40365.1"/>
    <property type="molecule type" value="Transcribed_RNA"/>
</dbReference>
<protein>
    <submittedName>
        <fullName evidence="1">GTPase Der</fullName>
    </submittedName>
</protein>
<organism evidence="1">
    <name type="scientific">Lygus hesperus</name>
    <name type="common">Western plant bug</name>
    <dbReference type="NCBI Taxonomy" id="30085"/>
    <lineage>
        <taxon>Eukaryota</taxon>
        <taxon>Metazoa</taxon>
        <taxon>Ecdysozoa</taxon>
        <taxon>Arthropoda</taxon>
        <taxon>Hexapoda</taxon>
        <taxon>Insecta</taxon>
        <taxon>Pterygota</taxon>
        <taxon>Neoptera</taxon>
        <taxon>Paraneoptera</taxon>
        <taxon>Hemiptera</taxon>
        <taxon>Heteroptera</taxon>
        <taxon>Panheteroptera</taxon>
        <taxon>Cimicomorpha</taxon>
        <taxon>Miridae</taxon>
        <taxon>Mirini</taxon>
        <taxon>Lygus</taxon>
    </lineage>
</organism>
<feature type="non-terminal residue" evidence="1">
    <location>
        <position position="100"/>
    </location>
</feature>
<reference evidence="1" key="2">
    <citation type="submission" date="2014-07" db="EMBL/GenBank/DDBJ databases">
        <authorList>
            <person name="Hull J."/>
        </authorList>
    </citation>
    <scope>NUCLEOTIDE SEQUENCE</scope>
</reference>
<gene>
    <name evidence="1" type="primary">der_8</name>
    <name evidence="1" type="ORF">CM83_41364</name>
</gene>
<proteinExistence type="predicted"/>
<reference evidence="1" key="1">
    <citation type="journal article" date="2014" name="PLoS ONE">
        <title>Transcriptome-Based Identification of ABC Transporters in the Western Tarnished Plant Bug Lygus hesperus.</title>
        <authorList>
            <person name="Hull J.J."/>
            <person name="Chaney K."/>
            <person name="Geib S.M."/>
            <person name="Fabrick J.A."/>
            <person name="Brent C.S."/>
            <person name="Walsh D."/>
            <person name="Lavine L.C."/>
        </authorList>
    </citation>
    <scope>NUCLEOTIDE SEQUENCE</scope>
</reference>